<organism evidence="1 2">
    <name type="scientific">Ectopseudomonas oleovorans</name>
    <name type="common">Pseudomonas oleovorans</name>
    <dbReference type="NCBI Taxonomy" id="301"/>
    <lineage>
        <taxon>Bacteria</taxon>
        <taxon>Pseudomonadati</taxon>
        <taxon>Pseudomonadota</taxon>
        <taxon>Gammaproteobacteria</taxon>
        <taxon>Pseudomonadales</taxon>
        <taxon>Pseudomonadaceae</taxon>
        <taxon>Ectopseudomonas</taxon>
    </lineage>
</organism>
<reference evidence="1 2" key="1">
    <citation type="submission" date="2018-10" db="EMBL/GenBank/DDBJ databases">
        <title>Transmission dynamics of multidrug resistant bacteria on intensive care unit surfaces.</title>
        <authorList>
            <person name="D'Souza A.W."/>
            <person name="Potter R.F."/>
            <person name="Wallace M."/>
            <person name="Shupe A."/>
            <person name="Patel S."/>
            <person name="Sun S."/>
            <person name="Gul D."/>
            <person name="Kwon J.H."/>
            <person name="Andleeb S."/>
            <person name="Burnham C.-A.D."/>
            <person name="Dantas G."/>
        </authorList>
    </citation>
    <scope>NUCLEOTIDE SEQUENCE [LARGE SCALE GENOMIC DNA]</scope>
    <source>
        <strain evidence="1 2">PO_271</strain>
    </source>
</reference>
<protein>
    <submittedName>
        <fullName evidence="1">Flagellar protein FlaG</fullName>
    </submittedName>
</protein>
<evidence type="ECO:0000313" key="1">
    <source>
        <dbReference type="EMBL" id="RRW38421.1"/>
    </source>
</evidence>
<dbReference type="PANTHER" id="PTHR37166:SF1">
    <property type="entry name" value="PROTEIN FLAG"/>
    <property type="match status" value="1"/>
</dbReference>
<dbReference type="RefSeq" id="WP_125873569.1">
    <property type="nucleotide sequence ID" value="NZ_RHRS01000006.1"/>
</dbReference>
<dbReference type="AlphaFoldDB" id="A0A427HU08"/>
<dbReference type="EMBL" id="RHRS01000006">
    <property type="protein sequence ID" value="RRW38421.1"/>
    <property type="molecule type" value="Genomic_DNA"/>
</dbReference>
<dbReference type="Pfam" id="PF03646">
    <property type="entry name" value="FlaG"/>
    <property type="match status" value="1"/>
</dbReference>
<evidence type="ECO:0000313" key="2">
    <source>
        <dbReference type="Proteomes" id="UP000272833"/>
    </source>
</evidence>
<name>A0A427HU08_ECTOL</name>
<dbReference type="Proteomes" id="UP000272833">
    <property type="component" value="Unassembled WGS sequence"/>
</dbReference>
<dbReference type="InterPro" id="IPR035924">
    <property type="entry name" value="FlaG-like_sf"/>
</dbReference>
<keyword evidence="1" id="KW-0969">Cilium</keyword>
<dbReference type="PANTHER" id="PTHR37166">
    <property type="entry name" value="PROTEIN FLAG"/>
    <property type="match status" value="1"/>
</dbReference>
<gene>
    <name evidence="1" type="ORF">EGJ44_03515</name>
</gene>
<comment type="caution">
    <text evidence="1">The sequence shown here is derived from an EMBL/GenBank/DDBJ whole genome shotgun (WGS) entry which is preliminary data.</text>
</comment>
<keyword evidence="1" id="KW-0966">Cell projection</keyword>
<sequence length="123" mass="12830">MEIGIHAVRNTAIQDGRVKGGSAASVASDGFAGEAPAASVVVPAELPEVPAAQELSAAITSIREAAQSIHRDLNFTLDEESGAVIVKVVDSNGELVRQIPSEDILRLRGQLEEARSLLFSAKA</sequence>
<accession>A0A427HU08</accession>
<dbReference type="SUPFAM" id="SSF160214">
    <property type="entry name" value="FlaG-like"/>
    <property type="match status" value="1"/>
</dbReference>
<keyword evidence="1" id="KW-0282">Flagellum</keyword>
<dbReference type="InterPro" id="IPR005186">
    <property type="entry name" value="FlaG"/>
</dbReference>
<dbReference type="Gene3D" id="3.30.160.170">
    <property type="entry name" value="FlaG-like"/>
    <property type="match status" value="1"/>
</dbReference>
<proteinExistence type="predicted"/>